<comment type="subcellular location">
    <subcellularLocation>
        <location evidence="1">Membrane</location>
    </subcellularLocation>
</comment>
<sequence>IISVDKTKVVQNVPDALAAYVPPVLLTNLKSVDVTLINNKSWSQQQATVLFGAVSKSTVDTEVLSESLLQGFTCSSMQTLSQQKIRQLVTACRPRPDRNKVVLKESQLTCMYNAVKYDTTLSFTDVPSDMLLYYSYSRVKSVNCRSYFSALGAADFSVLSSVPSKQTLFKNAQSCLGISGGRLSKDQVGVLGNMICTLNPSYIQNSDPLILEKLKNCGDLSDAQVAAIQTLLFSGNTPYGNPAAWNLKTLQQLEILPLYLKKDFWGKFSFVCFFLYLLFIRCLCLFTFAGSFTVMK</sequence>
<keyword evidence="4" id="KW-0130">Cell adhesion</keyword>
<dbReference type="InterPro" id="IPR026664">
    <property type="entry name" value="Stereocilin-rel"/>
</dbReference>
<organism evidence="8 9">
    <name type="scientific">Astyanax mexicanus</name>
    <name type="common">Blind cave fish</name>
    <name type="synonym">Astyanax fasciatus mexicanus</name>
    <dbReference type="NCBI Taxonomy" id="7994"/>
    <lineage>
        <taxon>Eukaryota</taxon>
        <taxon>Metazoa</taxon>
        <taxon>Chordata</taxon>
        <taxon>Craniata</taxon>
        <taxon>Vertebrata</taxon>
        <taxon>Euteleostomi</taxon>
        <taxon>Actinopterygii</taxon>
        <taxon>Neopterygii</taxon>
        <taxon>Teleostei</taxon>
        <taxon>Ostariophysi</taxon>
        <taxon>Characiformes</taxon>
        <taxon>Characoidei</taxon>
        <taxon>Acestrorhamphidae</taxon>
        <taxon>Acestrorhamphinae</taxon>
        <taxon>Astyanax</taxon>
    </lineage>
</organism>
<evidence type="ECO:0000313" key="8">
    <source>
        <dbReference type="EMBL" id="KAG9262908.1"/>
    </source>
</evidence>
<keyword evidence="5 7" id="KW-0472">Membrane</keyword>
<feature type="transmembrane region" description="Helical" evidence="7">
    <location>
        <begin position="268"/>
        <end position="289"/>
    </location>
</feature>
<dbReference type="InterPro" id="IPR010335">
    <property type="entry name" value="Mesothelin"/>
</dbReference>
<evidence type="ECO:0000256" key="2">
    <source>
        <dbReference type="ARBA" id="ARBA00011016"/>
    </source>
</evidence>
<dbReference type="Pfam" id="PF06060">
    <property type="entry name" value="Mesothelin"/>
    <property type="match status" value="1"/>
</dbReference>
<gene>
    <name evidence="8" type="primary">MSLNL</name>
    <name evidence="8" type="ORF">AMEX_G24852</name>
</gene>
<evidence type="ECO:0000256" key="4">
    <source>
        <dbReference type="ARBA" id="ARBA00022889"/>
    </source>
</evidence>
<dbReference type="GO" id="GO:0009986">
    <property type="term" value="C:cell surface"/>
    <property type="evidence" value="ECO:0007669"/>
    <property type="project" value="TreeGrafter"/>
</dbReference>
<keyword evidence="7" id="KW-1133">Transmembrane helix</keyword>
<dbReference type="GO" id="GO:0016020">
    <property type="term" value="C:membrane"/>
    <property type="evidence" value="ECO:0007669"/>
    <property type="project" value="UniProtKB-SubCell"/>
</dbReference>
<comment type="caution">
    <text evidence="8">The sequence shown here is derived from an EMBL/GenBank/DDBJ whole genome shotgun (WGS) entry which is preliminary data.</text>
</comment>
<keyword evidence="6" id="KW-0325">Glycoprotein</keyword>
<evidence type="ECO:0000256" key="7">
    <source>
        <dbReference type="SAM" id="Phobius"/>
    </source>
</evidence>
<accession>A0A8T2KTS5</accession>
<dbReference type="PANTHER" id="PTHR23412:SF6">
    <property type="entry name" value="MESOTHELIN"/>
    <property type="match status" value="1"/>
</dbReference>
<comment type="similarity">
    <text evidence="2">Belongs to the mesothelin family.</text>
</comment>
<dbReference type="Proteomes" id="UP000752171">
    <property type="component" value="Unassembled WGS sequence"/>
</dbReference>
<keyword evidence="7" id="KW-0812">Transmembrane</keyword>
<evidence type="ECO:0000256" key="3">
    <source>
        <dbReference type="ARBA" id="ARBA00022729"/>
    </source>
</evidence>
<dbReference type="PANTHER" id="PTHR23412">
    <property type="entry name" value="STEREOCILIN RELATED"/>
    <property type="match status" value="1"/>
</dbReference>
<name>A0A8T2KTS5_ASTMX</name>
<evidence type="ECO:0000256" key="5">
    <source>
        <dbReference type="ARBA" id="ARBA00023136"/>
    </source>
</evidence>
<proteinExistence type="inferred from homology"/>
<dbReference type="GO" id="GO:0007160">
    <property type="term" value="P:cell-matrix adhesion"/>
    <property type="evidence" value="ECO:0007669"/>
    <property type="project" value="TreeGrafter"/>
</dbReference>
<evidence type="ECO:0000313" key="9">
    <source>
        <dbReference type="Proteomes" id="UP000752171"/>
    </source>
</evidence>
<protein>
    <submittedName>
        <fullName evidence="8">Mesothelin-like protein</fullName>
    </submittedName>
</protein>
<reference evidence="8 9" key="1">
    <citation type="submission" date="2021-07" db="EMBL/GenBank/DDBJ databases">
        <authorList>
            <person name="Imarazene B."/>
            <person name="Zahm M."/>
            <person name="Klopp C."/>
            <person name="Cabau C."/>
            <person name="Beille S."/>
            <person name="Jouanno E."/>
            <person name="Castinel A."/>
            <person name="Lluch J."/>
            <person name="Gil L."/>
            <person name="Kuchtly C."/>
            <person name="Lopez Roques C."/>
            <person name="Donnadieu C."/>
            <person name="Parrinello H."/>
            <person name="Journot L."/>
            <person name="Du K."/>
            <person name="Schartl M."/>
            <person name="Retaux S."/>
            <person name="Guiguen Y."/>
        </authorList>
    </citation>
    <scope>NUCLEOTIDE SEQUENCE [LARGE SCALE GENOMIC DNA]</scope>
    <source>
        <strain evidence="8">Pach_M1</strain>
        <tissue evidence="8">Testis</tissue>
    </source>
</reference>
<feature type="non-terminal residue" evidence="8">
    <location>
        <position position="1"/>
    </location>
</feature>
<evidence type="ECO:0000256" key="1">
    <source>
        <dbReference type="ARBA" id="ARBA00004370"/>
    </source>
</evidence>
<keyword evidence="3" id="KW-0732">Signal</keyword>
<evidence type="ECO:0000256" key="6">
    <source>
        <dbReference type="ARBA" id="ARBA00023180"/>
    </source>
</evidence>
<dbReference type="AlphaFoldDB" id="A0A8T2KTS5"/>
<dbReference type="EMBL" id="JAICCE010000021">
    <property type="protein sequence ID" value="KAG9262908.1"/>
    <property type="molecule type" value="Genomic_DNA"/>
</dbReference>